<dbReference type="Pfam" id="PF02638">
    <property type="entry name" value="GHL10"/>
    <property type="match status" value="1"/>
</dbReference>
<gene>
    <name evidence="4" type="ORF">BC643_3225</name>
</gene>
<keyword evidence="5" id="KW-1185">Reference proteome</keyword>
<evidence type="ECO:0000256" key="1">
    <source>
        <dbReference type="ARBA" id="ARBA00022729"/>
    </source>
</evidence>
<accession>A0A419WBL3</accession>
<reference evidence="4 5" key="1">
    <citation type="submission" date="2018-09" db="EMBL/GenBank/DDBJ databases">
        <title>Genomic Encyclopedia of Archaeal and Bacterial Type Strains, Phase II (KMG-II): from individual species to whole genera.</title>
        <authorList>
            <person name="Goeker M."/>
        </authorList>
    </citation>
    <scope>NUCLEOTIDE SEQUENCE [LARGE SCALE GENOMIC DNA]</scope>
    <source>
        <strain evidence="4 5">DSM 27148</strain>
    </source>
</reference>
<keyword evidence="1 2" id="KW-0732">Signal</keyword>
<organism evidence="4 5">
    <name type="scientific">Mangrovibacterium diazotrophicum</name>
    <dbReference type="NCBI Taxonomy" id="1261403"/>
    <lineage>
        <taxon>Bacteria</taxon>
        <taxon>Pseudomonadati</taxon>
        <taxon>Bacteroidota</taxon>
        <taxon>Bacteroidia</taxon>
        <taxon>Marinilabiliales</taxon>
        <taxon>Prolixibacteraceae</taxon>
        <taxon>Mangrovibacterium</taxon>
    </lineage>
</organism>
<evidence type="ECO:0000313" key="5">
    <source>
        <dbReference type="Proteomes" id="UP000283387"/>
    </source>
</evidence>
<sequence length="504" mass="58489">MHMMRNVFALLFILLTFSGFAQSQPAPKFEFRAAWVATVNNIDWPSKPGLTVQQQKAEAIELLDLLVENGMNAVIFQVRPTADSFYPSKLEPWSRYLTGTPGRDPGYDPLKFWIDEAHKRQLEFHAWINPFRVAQDANEPLSSSHIAFKHPEWIVKYGGKLYFNPALEETRQFIAGVVKDIVLHYDVDAIHCDDYFYPYPVAGEAFPDDIQFATNPYHFGADQLEDWRRHNVDLTIQLLGKTIKATKPWVKFGISPFGVWRNIDKDARGSMTRAGVTNYDDLYADILKWLQYGWIDYVTPQLYWQIGHPAANYITLIDWWSKNAFNRDVYIGHGLYRIDAKSSTPEWTQAGQMPEQIRLTRQTPGIQGSVFFSAKQLKRNLLGLQDSLQNNLYATQALVPPMPWIDFMPPKTPVNFRKSGRKLIWEKSDFSNPMDEPRRYIVYKNKVGEQLNEADVRSIYMITEDTEIKLARRKGKKERYEFRVTALDRMNNEGKATKPEVIKW</sequence>
<dbReference type="SUPFAM" id="SSF51445">
    <property type="entry name" value="(Trans)glycosidases"/>
    <property type="match status" value="1"/>
</dbReference>
<feature type="signal peptide" evidence="2">
    <location>
        <begin position="1"/>
        <end position="21"/>
    </location>
</feature>
<comment type="caution">
    <text evidence="4">The sequence shown here is derived from an EMBL/GenBank/DDBJ whole genome shotgun (WGS) entry which is preliminary data.</text>
</comment>
<feature type="chain" id="PRO_5019355616" evidence="2">
    <location>
        <begin position="22"/>
        <end position="504"/>
    </location>
</feature>
<dbReference type="InterPro" id="IPR003790">
    <property type="entry name" value="GHL10"/>
</dbReference>
<name>A0A419WBL3_9BACT</name>
<evidence type="ECO:0000256" key="2">
    <source>
        <dbReference type="SAM" id="SignalP"/>
    </source>
</evidence>
<dbReference type="Proteomes" id="UP000283387">
    <property type="component" value="Unassembled WGS sequence"/>
</dbReference>
<dbReference type="EMBL" id="RAPN01000001">
    <property type="protein sequence ID" value="RKD92848.1"/>
    <property type="molecule type" value="Genomic_DNA"/>
</dbReference>
<dbReference type="Gene3D" id="3.20.20.80">
    <property type="entry name" value="Glycosidases"/>
    <property type="match status" value="1"/>
</dbReference>
<dbReference type="PANTHER" id="PTHR43405">
    <property type="entry name" value="GLYCOSYL HYDROLASE DIGH"/>
    <property type="match status" value="1"/>
</dbReference>
<dbReference type="InterPro" id="IPR052177">
    <property type="entry name" value="Divisome_Glycosyl_Hydrolase"/>
</dbReference>
<dbReference type="PANTHER" id="PTHR43405:SF1">
    <property type="entry name" value="GLYCOSYL HYDROLASE DIGH"/>
    <property type="match status" value="1"/>
</dbReference>
<feature type="domain" description="Glycosyl hydrolase-like 10" evidence="3">
    <location>
        <begin position="30"/>
        <end position="347"/>
    </location>
</feature>
<keyword evidence="4" id="KW-0449">Lipoprotein</keyword>
<proteinExistence type="predicted"/>
<dbReference type="InterPro" id="IPR017853">
    <property type="entry name" value="GH"/>
</dbReference>
<protein>
    <submittedName>
        <fullName evidence="4">Uncharacterized lipoprotein YddW (UPF0748 family)</fullName>
    </submittedName>
</protein>
<evidence type="ECO:0000259" key="3">
    <source>
        <dbReference type="Pfam" id="PF02638"/>
    </source>
</evidence>
<dbReference type="AlphaFoldDB" id="A0A419WBL3"/>
<evidence type="ECO:0000313" key="4">
    <source>
        <dbReference type="EMBL" id="RKD92848.1"/>
    </source>
</evidence>